<gene>
    <name evidence="1" type="ORF">PPAR1163_LOCUS27253</name>
</gene>
<accession>A0A7S1UIG8</accession>
<reference evidence="1" key="1">
    <citation type="submission" date="2021-01" db="EMBL/GenBank/DDBJ databases">
        <authorList>
            <person name="Corre E."/>
            <person name="Pelletier E."/>
            <person name="Niang G."/>
            <person name="Scheremetjew M."/>
            <person name="Finn R."/>
            <person name="Kale V."/>
            <person name="Holt S."/>
            <person name="Cochrane G."/>
            <person name="Meng A."/>
            <person name="Brown T."/>
            <person name="Cohen L."/>
        </authorList>
    </citation>
    <scope>NUCLEOTIDE SEQUENCE</scope>
    <source>
        <strain evidence="1">CCMP2877</strain>
    </source>
</reference>
<organism evidence="1">
    <name type="scientific">Phaeomonas parva</name>
    <dbReference type="NCBI Taxonomy" id="124430"/>
    <lineage>
        <taxon>Eukaryota</taxon>
        <taxon>Sar</taxon>
        <taxon>Stramenopiles</taxon>
        <taxon>Ochrophyta</taxon>
        <taxon>Pinguiophyceae</taxon>
        <taxon>Pinguiochrysidales</taxon>
        <taxon>Pinguiochrysidaceae</taxon>
        <taxon>Phaeomonas</taxon>
    </lineage>
</organism>
<name>A0A7S1UIG8_9STRA</name>
<proteinExistence type="predicted"/>
<protein>
    <submittedName>
        <fullName evidence="1">Uncharacterized protein</fullName>
    </submittedName>
</protein>
<sequence>MSTYNIAEMSGMMMEHWGEIAVPGSTVLHQVHTRDYTLNEDEFGHERIEFFPNFLSTAAFPIHGTDPCARYVSAGAANRTALDAFSLEMFIGLSSSRTRRELHIRRSLVSLAGEVGGVWGIITEGMRVALTAIAMGTALYLKMGRRNKIDPTVLEA</sequence>
<dbReference type="AlphaFoldDB" id="A0A7S1UIG8"/>
<evidence type="ECO:0000313" key="1">
    <source>
        <dbReference type="EMBL" id="CAD9268816.1"/>
    </source>
</evidence>
<dbReference type="EMBL" id="HBGJ01043317">
    <property type="protein sequence ID" value="CAD9268816.1"/>
    <property type="molecule type" value="Transcribed_RNA"/>
</dbReference>